<dbReference type="InterPro" id="IPR013815">
    <property type="entry name" value="ATP_grasp_subdomain_1"/>
</dbReference>
<protein>
    <submittedName>
        <fullName evidence="2">PEP/pyruvate-binding domain-containing protein</fullName>
    </submittedName>
</protein>
<dbReference type="InterPro" id="IPR002192">
    <property type="entry name" value="PPDK_AMP/ATP-bd"/>
</dbReference>
<organism evidence="2 3">
    <name type="scientific">Ammonicoccus fulvus</name>
    <dbReference type="NCBI Taxonomy" id="3138240"/>
    <lineage>
        <taxon>Bacteria</taxon>
        <taxon>Bacillati</taxon>
        <taxon>Actinomycetota</taxon>
        <taxon>Actinomycetes</taxon>
        <taxon>Propionibacteriales</taxon>
        <taxon>Propionibacteriaceae</taxon>
        <taxon>Ammonicoccus</taxon>
    </lineage>
</organism>
<sequence length="848" mass="95768">MENGISAVSTGLPGLDRVVDGLRLGDNVVWQVDSIEDYRRVVDPYVVQARADERRIIYVRFATHLPVIDDLTGVEMVELDPAEGFESFATAVHHLIAREGERAFYVFDCLSDLLKHWHSDLMVMNFFRVTCPWLFDLDTVAYFALIRNLHSFATVASIRATTQVLLDLYLIDDQTYVHPLKVWDRYSPTMYFPHRITGDKAVSITSSGATARLFASLHRGTEQPDPWHIMLDRARDALFGMPSEQEAAKDLLMAMLIGREGPMVDLCRRHLNLADLVAIADREIGTGAIGGKSVGMLVARAVLENHWANFSDRMEPHDSFYLGADLFYTYLVANGWWRLWSEHKTTDGYLTAAAELREVIRTGRFPASIREQFMRMLEYFGQSPIIVRSSSLLEDNYGNAFAGKYDSVFCVNHGSPDERLKAFEEAVLTVYASAVSEDALTYRMNRNLVERDEQMAVLVQRVSGDHRGDLFFPHAAGVGNSSNLYVWSSETDPSAGMVRLVFGLGTRAVDRILLDYARIVALDDPTQKALVDSDDEARWSQRYVDVLHLREGDHRSIPFTAIAHTDIGAPWELFARPDYQLIRRLRDRGRRPKQTPMLLDFPGLLEGDFPEFLRLLLRTLQEAYAYPVDIEFTLNATQDGSWRINLVQCRPLQTRGLGKSVTVPELEDPKDCLLATQGNFMGGNVRLPLRYVVAVRPQNYLQLGQQARFAVGRRIGVLNRKLKGQDFMLMGPGRWGTTTPSLGVPVTFTEVSNASVLCEFTYTKGNFQPELSYGSHFFQDLVETGVFYVALFEGVPGTILNQSWVLDKPNLLTEIDPTAGEWSEVIHVAEFDGLELYSDVVSQRLVCR</sequence>
<gene>
    <name evidence="2" type="ORF">AADG42_17395</name>
</gene>
<evidence type="ECO:0000313" key="3">
    <source>
        <dbReference type="Proteomes" id="UP001442841"/>
    </source>
</evidence>
<accession>A0ABZ3FWF6</accession>
<keyword evidence="3" id="KW-1185">Reference proteome</keyword>
<dbReference type="EMBL" id="CP154795">
    <property type="protein sequence ID" value="XAN09010.1"/>
    <property type="molecule type" value="Genomic_DNA"/>
</dbReference>
<feature type="domain" description="Pyruvate phosphate dikinase AMP/ATP-binding" evidence="1">
    <location>
        <begin position="288"/>
        <end position="665"/>
    </location>
</feature>
<reference evidence="2 3" key="1">
    <citation type="submission" date="2024-04" db="EMBL/GenBank/DDBJ databases">
        <title>Isolation of an actinomycete strain from pig manure.</title>
        <authorList>
            <person name="Gong T."/>
            <person name="Yu Z."/>
            <person name="An M."/>
            <person name="Wei C."/>
            <person name="Yang W."/>
            <person name="Liu L."/>
        </authorList>
    </citation>
    <scope>NUCLEOTIDE SEQUENCE [LARGE SCALE GENOMIC DNA]</scope>
    <source>
        <strain evidence="2 3">ZF39</strain>
    </source>
</reference>
<evidence type="ECO:0000313" key="2">
    <source>
        <dbReference type="EMBL" id="XAN09010.1"/>
    </source>
</evidence>
<proteinExistence type="predicted"/>
<dbReference type="Proteomes" id="UP001442841">
    <property type="component" value="Chromosome"/>
</dbReference>
<evidence type="ECO:0000259" key="1">
    <source>
        <dbReference type="Pfam" id="PF01326"/>
    </source>
</evidence>
<dbReference type="RefSeq" id="WP_425310444.1">
    <property type="nucleotide sequence ID" value="NZ_CP154795.1"/>
</dbReference>
<dbReference type="Gene3D" id="3.30.1490.20">
    <property type="entry name" value="ATP-grasp fold, A domain"/>
    <property type="match status" value="1"/>
</dbReference>
<dbReference type="Pfam" id="PF01326">
    <property type="entry name" value="PPDK_N"/>
    <property type="match status" value="1"/>
</dbReference>
<name>A0ABZ3FWF6_9ACTN</name>
<dbReference type="SUPFAM" id="SSF56059">
    <property type="entry name" value="Glutathione synthetase ATP-binding domain-like"/>
    <property type="match status" value="1"/>
</dbReference>